<dbReference type="RefSeq" id="WP_158344108.1">
    <property type="nucleotide sequence ID" value="NZ_JAHQCW010000014.1"/>
</dbReference>
<evidence type="ECO:0000256" key="1">
    <source>
        <dbReference type="ARBA" id="ARBA00022723"/>
    </source>
</evidence>
<organism evidence="4 5">
    <name type="scientific">Diplocloster agilis</name>
    <dbReference type="NCBI Taxonomy" id="2850323"/>
    <lineage>
        <taxon>Bacteria</taxon>
        <taxon>Bacillati</taxon>
        <taxon>Bacillota</taxon>
        <taxon>Clostridia</taxon>
        <taxon>Lachnospirales</taxon>
        <taxon>Lachnospiraceae</taxon>
        <taxon>Diplocloster</taxon>
    </lineage>
</organism>
<keyword evidence="5" id="KW-1185">Reference proteome</keyword>
<proteinExistence type="predicted"/>
<keyword evidence="2 4" id="KW-0378">Hydrolase</keyword>
<dbReference type="PANTHER" id="PTHR45953">
    <property type="entry name" value="IDURONATE 2-SULFATASE"/>
    <property type="match status" value="1"/>
</dbReference>
<evidence type="ECO:0000259" key="3">
    <source>
        <dbReference type="Pfam" id="PF00884"/>
    </source>
</evidence>
<reference evidence="4" key="1">
    <citation type="submission" date="2021-06" db="EMBL/GenBank/DDBJ databases">
        <title>Description of novel taxa of the family Lachnospiraceae.</title>
        <authorList>
            <person name="Chaplin A.V."/>
            <person name="Sokolova S.R."/>
            <person name="Pikina A.P."/>
            <person name="Korzhanova M."/>
            <person name="Belova V."/>
            <person name="Korostin D."/>
            <person name="Efimov B.A."/>
        </authorList>
    </citation>
    <scope>NUCLEOTIDE SEQUENCE</scope>
    <source>
        <strain evidence="4">ASD5720</strain>
    </source>
</reference>
<dbReference type="AlphaFoldDB" id="A0A949NAV6"/>
<evidence type="ECO:0000313" key="4">
    <source>
        <dbReference type="EMBL" id="MBU9736892.1"/>
    </source>
</evidence>
<dbReference type="GO" id="GO:0008484">
    <property type="term" value="F:sulfuric ester hydrolase activity"/>
    <property type="evidence" value="ECO:0007669"/>
    <property type="project" value="TreeGrafter"/>
</dbReference>
<dbReference type="InterPro" id="IPR017850">
    <property type="entry name" value="Alkaline_phosphatase_core_sf"/>
</dbReference>
<name>A0A949NAV6_9FIRM</name>
<dbReference type="GO" id="GO:0005737">
    <property type="term" value="C:cytoplasm"/>
    <property type="evidence" value="ECO:0007669"/>
    <property type="project" value="TreeGrafter"/>
</dbReference>
<dbReference type="SUPFAM" id="SSF53649">
    <property type="entry name" value="Alkaline phosphatase-like"/>
    <property type="match status" value="1"/>
</dbReference>
<keyword evidence="1" id="KW-0479">Metal-binding</keyword>
<gene>
    <name evidence="4" type="ORF">KTH89_10105</name>
</gene>
<protein>
    <submittedName>
        <fullName evidence="4">Sulfatase-like hydrolase/transferase</fullName>
    </submittedName>
</protein>
<dbReference type="EMBL" id="JAHQCW010000014">
    <property type="protein sequence ID" value="MBU9736892.1"/>
    <property type="molecule type" value="Genomic_DNA"/>
</dbReference>
<dbReference type="Gene3D" id="3.40.720.10">
    <property type="entry name" value="Alkaline Phosphatase, subunit A"/>
    <property type="match status" value="1"/>
</dbReference>
<feature type="domain" description="Sulfatase N-terminal" evidence="3">
    <location>
        <begin position="9"/>
        <end position="387"/>
    </location>
</feature>
<dbReference type="GO" id="GO:0046872">
    <property type="term" value="F:metal ion binding"/>
    <property type="evidence" value="ECO:0007669"/>
    <property type="project" value="UniProtKB-KW"/>
</dbReference>
<dbReference type="PANTHER" id="PTHR45953:SF1">
    <property type="entry name" value="IDURONATE 2-SULFATASE"/>
    <property type="match status" value="1"/>
</dbReference>
<sequence length="539" mass="62243">MKNEKQRMPNVLILHSDQHSARALGCYGNKQVITPNLDRLARDGIKIDHAFTQNPICTPSRMCMLSGQYAHNIGYYGLMGEKPERLPNIFEYFKEQGYQTGAAGKLHTPAGWVSDHCDYVGDGYGFEHPVRPWNRRMEEGCQGLKGDDYSVYLAEHGLYEDRDDKILQEWFEQNEHRKGQCVDSRFSRIPKEHSMEAWTAKCTNRFIEQCVKEEKPFCYWMTVPRPHQTYAPCKEFWDLYEGVDLELPPNAENDMHDRSAAAKATQENFQKNGDWMLFEPRNFEEARKRVLRGYYACVSQMDDAMGRVLDKLDELGIRENTIIVYTTDHGEFAGEHGMIEKAPGIGFGCVTRIPMIFSWKGKLKAGEARDSLVESIDILPTVCELAGLARPDWADGRSAVPVLRDDTGIRDIAVTENPNTKTIHTKRYKLTQYLPEFQGEDFGELFDMEQDPYELKNLYFDPAYQDVVQELRYKLYCWLVRTTRIKTANPTIPCTGLEKDVSGGMSWDLAPYYGVYDRDGRIGERFYRDLIQKGMRNYL</sequence>
<dbReference type="InterPro" id="IPR000917">
    <property type="entry name" value="Sulfatase_N"/>
</dbReference>
<dbReference type="Proteomes" id="UP000712157">
    <property type="component" value="Unassembled WGS sequence"/>
</dbReference>
<dbReference type="Pfam" id="PF00884">
    <property type="entry name" value="Sulfatase"/>
    <property type="match status" value="1"/>
</dbReference>
<comment type="caution">
    <text evidence="4">The sequence shown here is derived from an EMBL/GenBank/DDBJ whole genome shotgun (WGS) entry which is preliminary data.</text>
</comment>
<accession>A0A949NAV6</accession>
<evidence type="ECO:0000313" key="5">
    <source>
        <dbReference type="Proteomes" id="UP000712157"/>
    </source>
</evidence>
<evidence type="ECO:0000256" key="2">
    <source>
        <dbReference type="ARBA" id="ARBA00022801"/>
    </source>
</evidence>